<dbReference type="InterPro" id="IPR001214">
    <property type="entry name" value="SET_dom"/>
</dbReference>
<dbReference type="InterPro" id="IPR036464">
    <property type="entry name" value="Rubisco_LSMT_subst-bd_sf"/>
</dbReference>
<reference evidence="5" key="1">
    <citation type="journal article" date="2021" name="Nat. Commun.">
        <title>Genomic analyses provide insights into spinach domestication and the genetic basis of agronomic traits.</title>
        <authorList>
            <person name="Cai X."/>
            <person name="Sun X."/>
            <person name="Xu C."/>
            <person name="Sun H."/>
            <person name="Wang X."/>
            <person name="Ge C."/>
            <person name="Zhang Z."/>
            <person name="Wang Q."/>
            <person name="Fei Z."/>
            <person name="Jiao C."/>
            <person name="Wang Q."/>
        </authorList>
    </citation>
    <scope>NUCLEOTIDE SEQUENCE [LARGE SCALE GENOMIC DNA]</scope>
    <source>
        <strain evidence="5">cv. Varoflay</strain>
    </source>
</reference>
<dbReference type="AlphaFoldDB" id="A0A9R0J1S1"/>
<dbReference type="KEGG" id="soe:110798769"/>
<evidence type="ECO:0000313" key="5">
    <source>
        <dbReference type="Proteomes" id="UP000813463"/>
    </source>
</evidence>
<evidence type="ECO:0000256" key="1">
    <source>
        <dbReference type="ARBA" id="ARBA00022603"/>
    </source>
</evidence>
<sequence>MVVPGQDNQPSTSNNDRFLVLKLSEDDPLFQKKIKLLRDKGFGQADLVRFDDTLVPDSVNANLDALLQRARIIHLNETELYFGVGVMNMNLEEEVYSPRNELEALNFILSRLDRCREKSVEENVSLKAVRDAIITRIYSFGDTYKMETNIIKDTCDSEKHLMEWAETHGLKSKLNIAYIEGAGRGVLAAEDLEVGDIALEIPISVIISEDLVYKSDMIPVLEKIEGISAETMLLLWSMRERHNVDSKYKIYFDTLPEQFNTGLSFGLDAMVALDETLALDEIFQAKEHLRSEYDELFPALFDKFPDLFSRELYTWEQYLWACELFYSNSMKIMFPDGKLKTCLIPVAGFLNHSVCPHILHYGKVDTVTNTLKFPLSRPCSRGEQCYLSYGNLPSSHLLTFYGFLPQEMNPFDIIPLDIEAAPECTSEEGHLDSTTHMVRGTWLSTNQGIFNYGLPSPLLEHLRHVGKPDLQTMTLFQENLENEIKVLDELRVIFENMMDKLGDSEMDDWNNIKWDVQLAVRYKDLQRNIVSSILTACHSGRKMVERELEKCLDEDKLG</sequence>
<dbReference type="PANTHER" id="PTHR13271">
    <property type="entry name" value="UNCHARACTERIZED PUTATIVE METHYLTRANSFERASE"/>
    <property type="match status" value="1"/>
</dbReference>
<dbReference type="SUPFAM" id="SSF82199">
    <property type="entry name" value="SET domain"/>
    <property type="match status" value="1"/>
</dbReference>
<dbReference type="PANTHER" id="PTHR13271:SF103">
    <property type="entry name" value="N-METHYLTRANSFERASE DOMAIN AND SET DOMAIN CONTAINING PROTEIN-RELATED"/>
    <property type="match status" value="1"/>
</dbReference>
<organism evidence="5 6">
    <name type="scientific">Spinacia oleracea</name>
    <name type="common">Spinach</name>
    <dbReference type="NCBI Taxonomy" id="3562"/>
    <lineage>
        <taxon>Eukaryota</taxon>
        <taxon>Viridiplantae</taxon>
        <taxon>Streptophyta</taxon>
        <taxon>Embryophyta</taxon>
        <taxon>Tracheophyta</taxon>
        <taxon>Spermatophyta</taxon>
        <taxon>Magnoliopsida</taxon>
        <taxon>eudicotyledons</taxon>
        <taxon>Gunneridae</taxon>
        <taxon>Pentapetalae</taxon>
        <taxon>Caryophyllales</taxon>
        <taxon>Chenopodiaceae</taxon>
        <taxon>Chenopodioideae</taxon>
        <taxon>Anserineae</taxon>
        <taxon>Spinacia</taxon>
    </lineage>
</organism>
<evidence type="ECO:0000259" key="4">
    <source>
        <dbReference type="PROSITE" id="PS50280"/>
    </source>
</evidence>
<name>A0A9R0J1S1_SPIOL</name>
<dbReference type="GeneID" id="110798769"/>
<accession>A0A9R0J1S1</accession>
<dbReference type="PROSITE" id="PS50280">
    <property type="entry name" value="SET"/>
    <property type="match status" value="1"/>
</dbReference>
<feature type="domain" description="SET" evidence="4">
    <location>
        <begin position="172"/>
        <end position="390"/>
    </location>
</feature>
<protein>
    <recommendedName>
        <fullName evidence="4">SET domain-containing protein</fullName>
    </recommendedName>
</protein>
<keyword evidence="1" id="KW-0489">Methyltransferase</keyword>
<dbReference type="Gene3D" id="3.90.1410.10">
    <property type="entry name" value="set domain protein methyltransferase, domain 1"/>
    <property type="match status" value="1"/>
</dbReference>
<dbReference type="Proteomes" id="UP000813463">
    <property type="component" value="Chromosome 2"/>
</dbReference>
<keyword evidence="5" id="KW-1185">Reference proteome</keyword>
<proteinExistence type="predicted"/>
<dbReference type="InterPro" id="IPR046341">
    <property type="entry name" value="SET_dom_sf"/>
</dbReference>
<dbReference type="GO" id="GO:0032259">
    <property type="term" value="P:methylation"/>
    <property type="evidence" value="ECO:0007669"/>
    <property type="project" value="UniProtKB-KW"/>
</dbReference>
<dbReference type="Gene3D" id="3.90.1420.10">
    <property type="entry name" value="Rubisco LSMT, substrate-binding domain"/>
    <property type="match status" value="1"/>
</dbReference>
<keyword evidence="3" id="KW-0949">S-adenosyl-L-methionine</keyword>
<keyword evidence="2" id="KW-0808">Transferase</keyword>
<evidence type="ECO:0000313" key="6">
    <source>
        <dbReference type="RefSeq" id="XP_021859657.2"/>
    </source>
</evidence>
<dbReference type="CDD" id="cd10527">
    <property type="entry name" value="SET_LSMT"/>
    <property type="match status" value="1"/>
</dbReference>
<reference evidence="6" key="2">
    <citation type="submission" date="2025-08" db="UniProtKB">
        <authorList>
            <consortium name="RefSeq"/>
        </authorList>
    </citation>
    <scope>IDENTIFICATION</scope>
    <source>
        <tissue evidence="6">Leaf</tissue>
    </source>
</reference>
<gene>
    <name evidence="6" type="primary">LOC110798769</name>
</gene>
<dbReference type="InterPro" id="IPR050600">
    <property type="entry name" value="SETD3_SETD6_MTase"/>
</dbReference>
<evidence type="ECO:0000256" key="2">
    <source>
        <dbReference type="ARBA" id="ARBA00022679"/>
    </source>
</evidence>
<evidence type="ECO:0000256" key="3">
    <source>
        <dbReference type="ARBA" id="ARBA00022691"/>
    </source>
</evidence>
<dbReference type="GO" id="GO:0016279">
    <property type="term" value="F:protein-lysine N-methyltransferase activity"/>
    <property type="evidence" value="ECO:0000318"/>
    <property type="project" value="GO_Central"/>
</dbReference>
<dbReference type="RefSeq" id="XP_021859657.2">
    <property type="nucleotide sequence ID" value="XM_022003965.2"/>
</dbReference>